<feature type="compositionally biased region" description="Acidic residues" evidence="5">
    <location>
        <begin position="132"/>
        <end position="146"/>
    </location>
</feature>
<dbReference type="Proteomes" id="UP000886520">
    <property type="component" value="Chromosome 5"/>
</dbReference>
<evidence type="ECO:0000256" key="4">
    <source>
        <dbReference type="RuleBase" id="RU364012"/>
    </source>
</evidence>
<protein>
    <recommendedName>
        <fullName evidence="4">FRIGIDA-like protein</fullName>
    </recommendedName>
</protein>
<sequence>MASPAVDIASAIDSLLERKEKLHKAFSELESKKAVLTKLGANWKDVEAYLMEVEKRLRNSVQEIASKESALEDKMKESSESLGKRAADVSSREEASLARVQEQKDAAIAVICELQSKHEAAKKEETSKEEESSSEDDENATDEASPDENVNAANASPSQTADVAAKPAAENGSQPRSDHTLSLSSLIAKEASAPASNAGDVKPRAQLKSLCEAMEADKLRNFIADNRKDLNAISTELPFALKLAEQPAQLVLNALEGYSSPDQSASHSNKKDVSMLSNKRACVIMLEALAEVLADPVGGVDHPIVLEDLKKSAKDIADSWKSNINLDGDITSNVSTDAQSFLQLLATFGLASEYDQDELCKLIVPIARRKQTPSLCRSLDLSSKVPDIIEGLIKDGKQMEAITFATEFDLLERFQPVPLLKAYLKDARKAVQNTLKGGNNTAASQNDANQKELSALKVVLKAICELKLEESYPPGPLEKRVAQLEKAKADRKRSAASGKPQQMKRPRTNSSGAAASGMGHEKSYYRSDNRAQYGDSMLPYGAASQPVYERHALGGYSTYGAASRSPVSLQSSYLYSSDGLGSLGYGASAYSATPSATYSGYGYGTGLPSSYPSYH</sequence>
<evidence type="ECO:0000256" key="5">
    <source>
        <dbReference type="SAM" id="MobiDB-lite"/>
    </source>
</evidence>
<keyword evidence="3 4" id="KW-0287">Flowering</keyword>
<accession>A0A9D4V509</accession>
<name>A0A9D4V509_ADICA</name>
<dbReference type="GO" id="GO:0030154">
    <property type="term" value="P:cell differentiation"/>
    <property type="evidence" value="ECO:0007669"/>
    <property type="project" value="UniProtKB-KW"/>
</dbReference>
<evidence type="ECO:0000313" key="7">
    <source>
        <dbReference type="Proteomes" id="UP000886520"/>
    </source>
</evidence>
<reference evidence="6 7" key="1">
    <citation type="submission" date="2021-01" db="EMBL/GenBank/DDBJ databases">
        <title>Adiantum capillus-veneris genome.</title>
        <authorList>
            <person name="Fang Y."/>
            <person name="Liao Q."/>
        </authorList>
    </citation>
    <scope>NUCLEOTIDE SEQUENCE [LARGE SCALE GENOMIC DNA]</scope>
    <source>
        <strain evidence="6">H3</strain>
        <tissue evidence="6">Leaf</tissue>
    </source>
</reference>
<feature type="region of interest" description="Disordered" evidence="5">
    <location>
        <begin position="483"/>
        <end position="522"/>
    </location>
</feature>
<dbReference type="Pfam" id="PF07899">
    <property type="entry name" value="Frigida"/>
    <property type="match status" value="1"/>
</dbReference>
<evidence type="ECO:0000313" key="6">
    <source>
        <dbReference type="EMBL" id="KAI5079920.1"/>
    </source>
</evidence>
<comment type="similarity">
    <text evidence="1 4">Belongs to the Frigida family.</text>
</comment>
<keyword evidence="7" id="KW-1185">Reference proteome</keyword>
<comment type="caution">
    <text evidence="6">The sequence shown here is derived from an EMBL/GenBank/DDBJ whole genome shotgun (WGS) entry which is preliminary data.</text>
</comment>
<dbReference type="PANTHER" id="PTHR31791:SF4">
    <property type="entry name" value="FRIGIDA-LIKE PROTEIN 3"/>
    <property type="match status" value="1"/>
</dbReference>
<feature type="compositionally biased region" description="Basic and acidic residues" evidence="5">
    <location>
        <begin position="119"/>
        <end position="131"/>
    </location>
</feature>
<dbReference type="PANTHER" id="PTHR31791">
    <property type="entry name" value="FRIGIDA-LIKE PROTEIN 3-RELATED"/>
    <property type="match status" value="1"/>
</dbReference>
<dbReference type="InterPro" id="IPR012474">
    <property type="entry name" value="Frigida"/>
</dbReference>
<evidence type="ECO:0000256" key="1">
    <source>
        <dbReference type="ARBA" id="ARBA00008956"/>
    </source>
</evidence>
<evidence type="ECO:0000256" key="2">
    <source>
        <dbReference type="ARBA" id="ARBA00022782"/>
    </source>
</evidence>
<keyword evidence="4" id="KW-0217">Developmental protein</keyword>
<feature type="region of interest" description="Disordered" evidence="5">
    <location>
        <begin position="67"/>
        <end position="100"/>
    </location>
</feature>
<proteinExistence type="inferred from homology"/>
<evidence type="ECO:0000256" key="3">
    <source>
        <dbReference type="ARBA" id="ARBA00023089"/>
    </source>
</evidence>
<dbReference type="AlphaFoldDB" id="A0A9D4V509"/>
<keyword evidence="2 4" id="KW-0221">Differentiation</keyword>
<dbReference type="EMBL" id="JABFUD020000005">
    <property type="protein sequence ID" value="KAI5079920.1"/>
    <property type="molecule type" value="Genomic_DNA"/>
</dbReference>
<dbReference type="OrthoDB" id="1930990at2759"/>
<feature type="region of interest" description="Disordered" evidence="5">
    <location>
        <begin position="119"/>
        <end position="179"/>
    </location>
</feature>
<feature type="compositionally biased region" description="Polar residues" evidence="5">
    <location>
        <begin position="151"/>
        <end position="161"/>
    </location>
</feature>
<organism evidence="6 7">
    <name type="scientific">Adiantum capillus-veneris</name>
    <name type="common">Maidenhair fern</name>
    <dbReference type="NCBI Taxonomy" id="13818"/>
    <lineage>
        <taxon>Eukaryota</taxon>
        <taxon>Viridiplantae</taxon>
        <taxon>Streptophyta</taxon>
        <taxon>Embryophyta</taxon>
        <taxon>Tracheophyta</taxon>
        <taxon>Polypodiopsida</taxon>
        <taxon>Polypodiidae</taxon>
        <taxon>Polypodiales</taxon>
        <taxon>Pteridineae</taxon>
        <taxon>Pteridaceae</taxon>
        <taxon>Vittarioideae</taxon>
        <taxon>Adiantum</taxon>
    </lineage>
</organism>
<gene>
    <name evidence="6" type="ORF">GOP47_0005399</name>
</gene>